<keyword evidence="6" id="KW-0472">Membrane</keyword>
<evidence type="ECO:0000313" key="13">
    <source>
        <dbReference type="EMBL" id="ATC65523.1"/>
    </source>
</evidence>
<sequence length="406" mass="43035">MLETRTLCLHRSSMRVYVSRYLPVALFSTLLIFNGCKKPSAQRAGAPPVPVKVAAVTQRDVPVTRAAVGVVQPLHTVSILSQVEGVLTKVHFREGDNVKAGDLLVTLDQRPFLAASRSAEAQLAQARANFEKASADLERYTKLHEQKAVSDTDFSQYTNVATSARASVAVQEAAAATTKLNLDYTEIRAPIDGRTSRLALREGSLVRANDASTPLLTINQLAPIGMNFSLPEVDLDAVQSALKAGKVTVEARKPSDAKRVWTGELDFVDNTVGLNTGTIALRANFANEDAQLWPGQFVTLSIKIGEQPGAFLVPATAVVDGQQGSQVFVVKPDNTIEVRLIHPGITSGNEVVIDGVKAGETVVTDGQLRLLSGSKVVVSGAGNGGGKQKPADAVATKSEAKPSAQP</sequence>
<evidence type="ECO:0000256" key="6">
    <source>
        <dbReference type="ARBA" id="ARBA00023136"/>
    </source>
</evidence>
<reference evidence="13 14" key="1">
    <citation type="submission" date="2017-09" db="EMBL/GenBank/DDBJ databases">
        <title>Complete genome sequence of Verrucomicrobial strain HZ-65, isolated from freshwater.</title>
        <authorList>
            <person name="Choi A."/>
        </authorList>
    </citation>
    <scope>NUCLEOTIDE SEQUENCE [LARGE SCALE GENOMIC DNA]</scope>
    <source>
        <strain evidence="13 14">HZ-65</strain>
    </source>
</reference>
<dbReference type="Proteomes" id="UP000217265">
    <property type="component" value="Chromosome"/>
</dbReference>
<feature type="domain" description="Multidrug resistance protein MdtA-like alpha-helical hairpin" evidence="9">
    <location>
        <begin position="117"/>
        <end position="185"/>
    </location>
</feature>
<evidence type="ECO:0000313" key="14">
    <source>
        <dbReference type="Proteomes" id="UP000217265"/>
    </source>
</evidence>
<evidence type="ECO:0000256" key="1">
    <source>
        <dbReference type="ARBA" id="ARBA00004236"/>
    </source>
</evidence>
<evidence type="ECO:0000256" key="4">
    <source>
        <dbReference type="ARBA" id="ARBA00022475"/>
    </source>
</evidence>
<keyword evidence="7" id="KW-0175">Coiled coil</keyword>
<keyword evidence="5" id="KW-0997">Cell inner membrane</keyword>
<dbReference type="Gene3D" id="1.10.287.470">
    <property type="entry name" value="Helix hairpin bin"/>
    <property type="match status" value="1"/>
</dbReference>
<dbReference type="AlphaFoldDB" id="A0A290QAR1"/>
<dbReference type="OrthoDB" id="9783047at2"/>
<dbReference type="InterPro" id="IPR058626">
    <property type="entry name" value="MdtA-like_b-barrel"/>
</dbReference>
<protein>
    <submittedName>
        <fullName evidence="13">Efflux transporter periplasmic adaptor subunit</fullName>
    </submittedName>
</protein>
<dbReference type="NCBIfam" id="TIGR01730">
    <property type="entry name" value="RND_mfp"/>
    <property type="match status" value="1"/>
</dbReference>
<evidence type="ECO:0000256" key="3">
    <source>
        <dbReference type="ARBA" id="ARBA00022448"/>
    </source>
</evidence>
<gene>
    <name evidence="13" type="ORF">CMV30_17080</name>
</gene>
<feature type="coiled-coil region" evidence="7">
    <location>
        <begin position="116"/>
        <end position="143"/>
    </location>
</feature>
<accession>A0A290QAR1</accession>
<dbReference type="Gene3D" id="2.40.50.100">
    <property type="match status" value="1"/>
</dbReference>
<dbReference type="SUPFAM" id="SSF111369">
    <property type="entry name" value="HlyD-like secretion proteins"/>
    <property type="match status" value="1"/>
</dbReference>
<dbReference type="InterPro" id="IPR006143">
    <property type="entry name" value="RND_pump_MFP"/>
</dbReference>
<evidence type="ECO:0000256" key="2">
    <source>
        <dbReference type="ARBA" id="ARBA00009477"/>
    </source>
</evidence>
<comment type="similarity">
    <text evidence="2">Belongs to the membrane fusion protein (MFP) (TC 8.A.1) family.</text>
</comment>
<dbReference type="PANTHER" id="PTHR30469:SF36">
    <property type="entry name" value="BLL3903 PROTEIN"/>
    <property type="match status" value="1"/>
</dbReference>
<evidence type="ECO:0000259" key="11">
    <source>
        <dbReference type="Pfam" id="PF25944"/>
    </source>
</evidence>
<feature type="domain" description="Multidrug resistance protein MdtA-like beta-barrel" evidence="11">
    <location>
        <begin position="223"/>
        <end position="305"/>
    </location>
</feature>
<dbReference type="Pfam" id="PF25917">
    <property type="entry name" value="BSH_RND"/>
    <property type="match status" value="1"/>
</dbReference>
<dbReference type="InterPro" id="IPR058624">
    <property type="entry name" value="MdtA-like_HH"/>
</dbReference>
<feature type="domain" description="Multidrug resistance protein MdtA-like C-terminal permuted SH3" evidence="12">
    <location>
        <begin position="310"/>
        <end position="366"/>
    </location>
</feature>
<name>A0A290QAR1_9BACT</name>
<dbReference type="RefSeq" id="WP_096057152.1">
    <property type="nucleotide sequence ID" value="NZ_CP023344.1"/>
</dbReference>
<keyword evidence="4" id="KW-1003">Cell membrane</keyword>
<dbReference type="Pfam" id="PF25876">
    <property type="entry name" value="HH_MFP_RND"/>
    <property type="match status" value="1"/>
</dbReference>
<organism evidence="13 14">
    <name type="scientific">Nibricoccus aquaticus</name>
    <dbReference type="NCBI Taxonomy" id="2576891"/>
    <lineage>
        <taxon>Bacteria</taxon>
        <taxon>Pseudomonadati</taxon>
        <taxon>Verrucomicrobiota</taxon>
        <taxon>Opitutia</taxon>
        <taxon>Opitutales</taxon>
        <taxon>Opitutaceae</taxon>
        <taxon>Nibricoccus</taxon>
    </lineage>
</organism>
<dbReference type="Pfam" id="PF25944">
    <property type="entry name" value="Beta-barrel_RND"/>
    <property type="match status" value="1"/>
</dbReference>
<evidence type="ECO:0000259" key="10">
    <source>
        <dbReference type="Pfam" id="PF25917"/>
    </source>
</evidence>
<evidence type="ECO:0000256" key="8">
    <source>
        <dbReference type="SAM" id="MobiDB-lite"/>
    </source>
</evidence>
<comment type="subcellular location">
    <subcellularLocation>
        <location evidence="1">Cell membrane</location>
    </subcellularLocation>
</comment>
<dbReference type="Gene3D" id="2.40.420.20">
    <property type="match status" value="1"/>
</dbReference>
<dbReference type="Gene3D" id="2.40.30.170">
    <property type="match status" value="1"/>
</dbReference>
<dbReference type="GO" id="GO:1990281">
    <property type="term" value="C:efflux pump complex"/>
    <property type="evidence" value="ECO:0007669"/>
    <property type="project" value="TreeGrafter"/>
</dbReference>
<keyword evidence="3" id="KW-0813">Transport</keyword>
<feature type="region of interest" description="Disordered" evidence="8">
    <location>
        <begin position="381"/>
        <end position="406"/>
    </location>
</feature>
<dbReference type="PANTHER" id="PTHR30469">
    <property type="entry name" value="MULTIDRUG RESISTANCE PROTEIN MDTA"/>
    <property type="match status" value="1"/>
</dbReference>
<evidence type="ECO:0000256" key="7">
    <source>
        <dbReference type="SAM" id="Coils"/>
    </source>
</evidence>
<dbReference type="InterPro" id="IPR058625">
    <property type="entry name" value="MdtA-like_BSH"/>
</dbReference>
<dbReference type="GO" id="GO:0015562">
    <property type="term" value="F:efflux transmembrane transporter activity"/>
    <property type="evidence" value="ECO:0007669"/>
    <property type="project" value="TreeGrafter"/>
</dbReference>
<keyword evidence="14" id="KW-1185">Reference proteome</keyword>
<evidence type="ECO:0000259" key="12">
    <source>
        <dbReference type="Pfam" id="PF25967"/>
    </source>
</evidence>
<feature type="domain" description="Multidrug resistance protein MdtA-like barrel-sandwich hybrid" evidence="10">
    <location>
        <begin position="76"/>
        <end position="213"/>
    </location>
</feature>
<proteinExistence type="inferred from homology"/>
<evidence type="ECO:0000256" key="5">
    <source>
        <dbReference type="ARBA" id="ARBA00022519"/>
    </source>
</evidence>
<dbReference type="EMBL" id="CP023344">
    <property type="protein sequence ID" value="ATC65523.1"/>
    <property type="molecule type" value="Genomic_DNA"/>
</dbReference>
<dbReference type="KEGG" id="vbh:CMV30_17080"/>
<dbReference type="InterPro" id="IPR058627">
    <property type="entry name" value="MdtA-like_C"/>
</dbReference>
<dbReference type="Pfam" id="PF25967">
    <property type="entry name" value="RND-MFP_C"/>
    <property type="match status" value="1"/>
</dbReference>
<evidence type="ECO:0000259" key="9">
    <source>
        <dbReference type="Pfam" id="PF25876"/>
    </source>
</evidence>